<dbReference type="GO" id="GO:0016020">
    <property type="term" value="C:membrane"/>
    <property type="evidence" value="ECO:0007669"/>
    <property type="project" value="InterPro"/>
</dbReference>
<sequence length="266" mass="29509">MEKLHLHTVDTLTLHTVIPVLSKDTRPPALLQCVSEFTCQVCHKQNVIWFESFWTLIDSANILSSLSFSDTLKNGPKNSNISVRPFGEIVEGSSVTLTCSSDANPAANYTWYKENEESPKEPQLVFSSIQSSDSGEYYCVAENDLGRSTSEYISINVKYGPKNSNISVRPFGEIVEGSSVTLTCSSDANPAANYTWYKGNQTIHHGPEGTIHFTSISSKDKGTYYCKSENQYGDKSSSISVDVHCEYKTFKTHICDVCHLGHGYDK</sequence>
<dbReference type="InterPro" id="IPR013783">
    <property type="entry name" value="Ig-like_fold"/>
</dbReference>
<keyword evidence="3" id="KW-1185">Reference proteome</keyword>
<dbReference type="Proteomes" id="UP000265040">
    <property type="component" value="Chromosome 1"/>
</dbReference>
<protein>
    <recommendedName>
        <fullName evidence="1">Ig-like domain-containing protein</fullName>
    </recommendedName>
</protein>
<dbReference type="PROSITE" id="PS50835">
    <property type="entry name" value="IG_LIKE"/>
    <property type="match status" value="2"/>
</dbReference>
<dbReference type="InParanoid" id="A0A7N5ZYH3"/>
<dbReference type="AlphaFoldDB" id="A0A7N5ZYH3"/>
<feature type="domain" description="Ig-like" evidence="1">
    <location>
        <begin position="161"/>
        <end position="242"/>
    </location>
</feature>
<evidence type="ECO:0000313" key="3">
    <source>
        <dbReference type="Proteomes" id="UP000265040"/>
    </source>
</evidence>
<dbReference type="InterPro" id="IPR003599">
    <property type="entry name" value="Ig_sub"/>
</dbReference>
<proteinExistence type="predicted"/>
<dbReference type="CDD" id="cd00096">
    <property type="entry name" value="Ig"/>
    <property type="match status" value="2"/>
</dbReference>
<dbReference type="OrthoDB" id="10039395at2759"/>
<dbReference type="InterPro" id="IPR003598">
    <property type="entry name" value="Ig_sub2"/>
</dbReference>
<dbReference type="InterPro" id="IPR036179">
    <property type="entry name" value="Ig-like_dom_sf"/>
</dbReference>
<dbReference type="Pfam" id="PF13895">
    <property type="entry name" value="Ig_2"/>
    <property type="match status" value="2"/>
</dbReference>
<dbReference type="Ensembl" id="ENSATET00000060151.1">
    <property type="protein sequence ID" value="ENSATEP00000040206.1"/>
    <property type="gene ID" value="ENSATEG00000028052.2"/>
</dbReference>
<reference evidence="2" key="2">
    <citation type="submission" date="2025-08" db="UniProtKB">
        <authorList>
            <consortium name="Ensembl"/>
        </authorList>
    </citation>
    <scope>IDENTIFICATION</scope>
</reference>
<reference evidence="2" key="1">
    <citation type="submission" date="2021-04" db="EMBL/GenBank/DDBJ databases">
        <authorList>
            <consortium name="Wellcome Sanger Institute Data Sharing"/>
        </authorList>
    </citation>
    <scope>NUCLEOTIDE SEQUENCE [LARGE SCALE GENOMIC DNA]</scope>
</reference>
<dbReference type="SUPFAM" id="SSF48726">
    <property type="entry name" value="Immunoglobulin"/>
    <property type="match status" value="2"/>
</dbReference>
<dbReference type="GeneTree" id="ENSGT01010000222294"/>
<dbReference type="SMART" id="SM00409">
    <property type="entry name" value="IG"/>
    <property type="match status" value="2"/>
</dbReference>
<evidence type="ECO:0000259" key="1">
    <source>
        <dbReference type="PROSITE" id="PS50835"/>
    </source>
</evidence>
<organism evidence="2 3">
    <name type="scientific">Anabas testudineus</name>
    <name type="common">Climbing perch</name>
    <name type="synonym">Anthias testudineus</name>
    <dbReference type="NCBI Taxonomy" id="64144"/>
    <lineage>
        <taxon>Eukaryota</taxon>
        <taxon>Metazoa</taxon>
        <taxon>Chordata</taxon>
        <taxon>Craniata</taxon>
        <taxon>Vertebrata</taxon>
        <taxon>Euteleostomi</taxon>
        <taxon>Actinopterygii</taxon>
        <taxon>Neopterygii</taxon>
        <taxon>Teleostei</taxon>
        <taxon>Neoteleostei</taxon>
        <taxon>Acanthomorphata</taxon>
        <taxon>Anabantaria</taxon>
        <taxon>Anabantiformes</taxon>
        <taxon>Anabantoidei</taxon>
        <taxon>Anabantidae</taxon>
        <taxon>Anabas</taxon>
    </lineage>
</organism>
<dbReference type="InterPro" id="IPR007110">
    <property type="entry name" value="Ig-like_dom"/>
</dbReference>
<dbReference type="PANTHER" id="PTHR46013:SF4">
    <property type="entry name" value="B-CELL RECEPTOR CD22-RELATED"/>
    <property type="match status" value="1"/>
</dbReference>
<feature type="domain" description="Ig-like" evidence="1">
    <location>
        <begin position="76"/>
        <end position="154"/>
    </location>
</feature>
<dbReference type="GO" id="GO:0098609">
    <property type="term" value="P:cell-cell adhesion"/>
    <property type="evidence" value="ECO:0007669"/>
    <property type="project" value="InterPro"/>
</dbReference>
<name>A0A7N5ZYH3_ANATE</name>
<dbReference type="PRINTS" id="PR01474">
    <property type="entry name" value="VCAM1"/>
</dbReference>
<dbReference type="PANTHER" id="PTHR46013">
    <property type="entry name" value="VASCULAR CELL ADHESION MOLECULE 1"/>
    <property type="match status" value="1"/>
</dbReference>
<dbReference type="Gene3D" id="2.60.40.10">
    <property type="entry name" value="Immunoglobulins"/>
    <property type="match status" value="2"/>
</dbReference>
<reference evidence="2" key="3">
    <citation type="submission" date="2025-09" db="UniProtKB">
        <authorList>
            <consortium name="Ensembl"/>
        </authorList>
    </citation>
    <scope>IDENTIFICATION</scope>
</reference>
<accession>A0A7N5ZYH3</accession>
<evidence type="ECO:0000313" key="2">
    <source>
        <dbReference type="Ensembl" id="ENSATEP00000040206.1"/>
    </source>
</evidence>
<dbReference type="SMART" id="SM00408">
    <property type="entry name" value="IGc2"/>
    <property type="match status" value="2"/>
</dbReference>
<dbReference type="InterPro" id="IPR003989">
    <property type="entry name" value="VCAM-1"/>
</dbReference>